<dbReference type="PROSITE" id="PS50801">
    <property type="entry name" value="STAS"/>
    <property type="match status" value="1"/>
</dbReference>
<accession>A0A4U0QEM1</accession>
<dbReference type="PANTHER" id="PTHR35849:SF1">
    <property type="entry name" value="INTERMEMBRANE PHOSPHOLIPID TRANSPORT SYSTEM BINDING PROTEIN MLAB"/>
    <property type="match status" value="1"/>
</dbReference>
<dbReference type="OrthoDB" id="8563468at2"/>
<dbReference type="InterPro" id="IPR058548">
    <property type="entry name" value="MlaB-like_STAS"/>
</dbReference>
<protein>
    <submittedName>
        <fullName evidence="2">STAS domain-containing protein</fullName>
    </submittedName>
</protein>
<dbReference type="EMBL" id="SUMF01000001">
    <property type="protein sequence ID" value="TJZ79112.1"/>
    <property type="molecule type" value="Genomic_DNA"/>
</dbReference>
<dbReference type="InterPro" id="IPR052746">
    <property type="entry name" value="MlaB_ABC_Transporter"/>
</dbReference>
<dbReference type="Gene3D" id="3.30.750.24">
    <property type="entry name" value="STAS domain"/>
    <property type="match status" value="1"/>
</dbReference>
<dbReference type="SUPFAM" id="SSF52091">
    <property type="entry name" value="SpoIIaa-like"/>
    <property type="match status" value="1"/>
</dbReference>
<dbReference type="CDD" id="cd07043">
    <property type="entry name" value="STAS_anti-anti-sigma_factors"/>
    <property type="match status" value="1"/>
</dbReference>
<dbReference type="RefSeq" id="WP_136771626.1">
    <property type="nucleotide sequence ID" value="NZ_CP156074.1"/>
</dbReference>
<proteinExistence type="predicted"/>
<dbReference type="PANTHER" id="PTHR35849">
    <property type="entry name" value="BLR2341 PROTEIN"/>
    <property type="match status" value="1"/>
</dbReference>
<sequence length="90" mass="9127">MTICALSGVLTLATAARRLDEPVIAGESVTLDLSGVEHADSAALGLLLAWQRRAQAAGTALQIVGAPEGLLQLARVYGVAELLPFSGASA</sequence>
<feature type="domain" description="STAS" evidence="1">
    <location>
        <begin position="1"/>
        <end position="90"/>
    </location>
</feature>
<dbReference type="InterPro" id="IPR002645">
    <property type="entry name" value="STAS_dom"/>
</dbReference>
<dbReference type="InterPro" id="IPR036513">
    <property type="entry name" value="STAS_dom_sf"/>
</dbReference>
<evidence type="ECO:0000259" key="1">
    <source>
        <dbReference type="PROSITE" id="PS50801"/>
    </source>
</evidence>
<dbReference type="Proteomes" id="UP000310016">
    <property type="component" value="Unassembled WGS sequence"/>
</dbReference>
<name>A0A4U0QEM1_9NEIS</name>
<reference evidence="2 3" key="1">
    <citation type="submission" date="2019-04" db="EMBL/GenBank/DDBJ databases">
        <title>Chitiniphilus eburnea sp. nov., a novel chitinolytic bacterium isolated from aquaculture sludge.</title>
        <authorList>
            <person name="Sheng M."/>
        </authorList>
    </citation>
    <scope>NUCLEOTIDE SEQUENCE [LARGE SCALE GENOMIC DNA]</scope>
    <source>
        <strain evidence="2 3">HX-2-15</strain>
    </source>
</reference>
<comment type="caution">
    <text evidence="2">The sequence shown here is derived from an EMBL/GenBank/DDBJ whole genome shotgun (WGS) entry which is preliminary data.</text>
</comment>
<evidence type="ECO:0000313" key="3">
    <source>
        <dbReference type="Proteomes" id="UP000310016"/>
    </source>
</evidence>
<dbReference type="Pfam" id="PF13466">
    <property type="entry name" value="STAS_2"/>
    <property type="match status" value="1"/>
</dbReference>
<keyword evidence="3" id="KW-1185">Reference proteome</keyword>
<gene>
    <name evidence="2" type="ORF">FAZ21_02160</name>
</gene>
<evidence type="ECO:0000313" key="2">
    <source>
        <dbReference type="EMBL" id="TJZ79112.1"/>
    </source>
</evidence>
<organism evidence="2 3">
    <name type="scientific">Chitiniphilus eburneus</name>
    <dbReference type="NCBI Taxonomy" id="2571148"/>
    <lineage>
        <taxon>Bacteria</taxon>
        <taxon>Pseudomonadati</taxon>
        <taxon>Pseudomonadota</taxon>
        <taxon>Betaproteobacteria</taxon>
        <taxon>Neisseriales</taxon>
        <taxon>Chitinibacteraceae</taxon>
        <taxon>Chitiniphilus</taxon>
    </lineage>
</organism>
<dbReference type="AlphaFoldDB" id="A0A4U0QEM1"/>